<feature type="domain" description="Bacterial Ig-like" evidence="4">
    <location>
        <begin position="3689"/>
        <end position="3789"/>
    </location>
</feature>
<name>A0A076PN34_COMTE</name>
<dbReference type="InterPro" id="IPR028994">
    <property type="entry name" value="Integrin_alpha_N"/>
</dbReference>
<dbReference type="SUPFAM" id="SSF69318">
    <property type="entry name" value="Integrin alpha N-terminal domain"/>
    <property type="match status" value="2"/>
</dbReference>
<reference evidence="5 6" key="1">
    <citation type="journal article" date="2014" name="Genome Announc.">
        <title>Complete Genome Sequence of Polychlorinated Biphenyl Degrader Comamonas testosteroni TK102 (NBRC 109938).</title>
        <authorList>
            <person name="Fukuda K."/>
            <person name="Hosoyama A."/>
            <person name="Tsuchikane K."/>
            <person name="Ohji S."/>
            <person name="Yamazoe A."/>
            <person name="Fujita N."/>
            <person name="Shintani M."/>
            <person name="Kimbara K."/>
        </authorList>
    </citation>
    <scope>NUCLEOTIDE SEQUENCE [LARGE SCALE GENOMIC DNA]</scope>
    <source>
        <strain evidence="5">TK102</strain>
    </source>
</reference>
<dbReference type="SUPFAM" id="SSF50939">
    <property type="entry name" value="Sialidases"/>
    <property type="match status" value="1"/>
</dbReference>
<feature type="domain" description="Bacterial Ig-like" evidence="4">
    <location>
        <begin position="3181"/>
        <end position="3282"/>
    </location>
</feature>
<feature type="domain" description="SbsA Ig-like" evidence="2">
    <location>
        <begin position="584"/>
        <end position="693"/>
    </location>
</feature>
<feature type="domain" description="Bacterial Ig-like" evidence="4">
    <location>
        <begin position="2875"/>
        <end position="2976"/>
    </location>
</feature>
<feature type="domain" description="Bacterial Ig-like" evidence="4">
    <location>
        <begin position="3587"/>
        <end position="3688"/>
    </location>
</feature>
<dbReference type="SUPFAM" id="SSF49313">
    <property type="entry name" value="Cadherin-like"/>
    <property type="match status" value="1"/>
</dbReference>
<dbReference type="GO" id="GO:0005509">
    <property type="term" value="F:calcium ion binding"/>
    <property type="evidence" value="ECO:0007669"/>
    <property type="project" value="InterPro"/>
</dbReference>
<dbReference type="EMBL" id="CP006704">
    <property type="protein sequence ID" value="AIJ46056.1"/>
    <property type="molecule type" value="Genomic_DNA"/>
</dbReference>
<evidence type="ECO:0000313" key="5">
    <source>
        <dbReference type="EMBL" id="AIJ46056.1"/>
    </source>
</evidence>
<dbReference type="GO" id="GO:0016020">
    <property type="term" value="C:membrane"/>
    <property type="evidence" value="ECO:0007669"/>
    <property type="project" value="InterPro"/>
</dbReference>
<dbReference type="Pfam" id="PF19078">
    <property type="entry name" value="Big_12"/>
    <property type="match status" value="10"/>
</dbReference>
<evidence type="ECO:0008006" key="7">
    <source>
        <dbReference type="Google" id="ProtNLM"/>
    </source>
</evidence>
<dbReference type="InterPro" id="IPR015919">
    <property type="entry name" value="Cadherin-like_sf"/>
</dbReference>
<dbReference type="HOGENOM" id="CLU_223893_0_0_4"/>
<evidence type="ECO:0000259" key="4">
    <source>
        <dbReference type="Pfam" id="PF19078"/>
    </source>
</evidence>
<evidence type="ECO:0000256" key="1">
    <source>
        <dbReference type="ARBA" id="ARBA00022729"/>
    </source>
</evidence>
<feature type="domain" description="DUF4347" evidence="3">
    <location>
        <begin position="101"/>
        <end position="253"/>
    </location>
</feature>
<dbReference type="Proteomes" id="UP000028782">
    <property type="component" value="Chromosome"/>
</dbReference>
<dbReference type="RefSeq" id="WP_051962156.1">
    <property type="nucleotide sequence ID" value="NZ_CP006704.1"/>
</dbReference>
<dbReference type="PANTHER" id="PTHR34677">
    <property type="match status" value="1"/>
</dbReference>
<dbReference type="InterPro" id="IPR013517">
    <property type="entry name" value="FG-GAP"/>
</dbReference>
<dbReference type="Pfam" id="PF14252">
    <property type="entry name" value="DUF4347"/>
    <property type="match status" value="1"/>
</dbReference>
<proteinExistence type="predicted"/>
<organism evidence="5 6">
    <name type="scientific">Comamonas testosteroni TK102</name>
    <dbReference type="NCBI Taxonomy" id="1392005"/>
    <lineage>
        <taxon>Bacteria</taxon>
        <taxon>Pseudomonadati</taxon>
        <taxon>Pseudomonadota</taxon>
        <taxon>Betaproteobacteria</taxon>
        <taxon>Burkholderiales</taxon>
        <taxon>Comamonadaceae</taxon>
        <taxon>Comamonas</taxon>
    </lineage>
</organism>
<dbReference type="Gene3D" id="2.40.128.340">
    <property type="match status" value="2"/>
</dbReference>
<feature type="domain" description="Bacterial Ig-like" evidence="4">
    <location>
        <begin position="3790"/>
        <end position="3891"/>
    </location>
</feature>
<dbReference type="KEGG" id="ctes:O987_09655"/>
<sequence length="4203" mass="421909">MTRKSRQLWNRLTQAMTAQAVKTDVPQSLRPASAVRPLALEQRFMFDGAAAVDVAHAATDAAVPGGAEHAVDTASALRHALTAEAQRAAEGSPWAPQRQEVVFIDGQVSNVGELLTGLSANAEVVILDPNKDGLQQIAAYLQGREGLDAIHLLSHGADGTVQLGNVWLASNNLAEHRAALESIGAALKADGDLMLYGCRVGDSSKGQAFIDDLASITGADVAASSDDTGAAALGGNWTLERSSGVIETATLTVDAYDGLLVTTWITGNAPLGSSTIGAAGRVVVGDFDGDGDTDILYQTGANGSPWAYSRSNGNGTFTQLTLAQSPFAGLALPDHTNSNYFFGDFDGDGDIDVLVGVNGTTGMFLRNDNGVFSSQSSASFPQPAVGSRMVVGDFDNDGDTDILYQTGGSGSAWAYARSEGGGNFTILTQGTSPFAGLTLPDHGGNNYYVADFDGDGDLDILAAVSGATGTFLRNNGSSFSSGSTTTFPAAAANGRLLVGDFDGDGDADILYQTGANGTAFQYARSNGDGTFTILTLANSPLAGVPLVDHTGANYRVGDFDGDGDLDIFSATNSSSGNFYVQNGSPPEVTASTPSDNATGVSRTANIVLTFSESVTKGTGNLYIVRTSDNVIVETIPVGSTQIVGSGTTWTIDPSITLAAGTSYALRADAKTFVDADGIVFKGIQNNTTLNFATAANAAPVIANLNGDAVSYTEGSTGTRLDASGNATVTDADTTLFTGGKVTASITSNGVSGEDVLFVFNEGTGPTQISVSSSNISYGGVQIGTFTGGTAGSPLVITLNGAADATAVTALVRNLTYRNTNDADIATPARTVQVTISDGTGATSAAASVTVGINAVNDAPNLTATGANPTFTENGAAAVLFSGTAISTIEAGQTITGLIVQVSNLADGSLEKLVIDGTTVTLTNLTSVTTGTNGLSVSVAVSGSTATVTITHSGLSTTLAQTIVNNIAYRNDSESPQGASRTTTLTAVRDSGDVANGGTEIGMLSIASVVTLVSVNDAPTLAGGPYVLPGTNEDTTSTGTSIATMLAGLTYGDLDTGAQKGIAVTAVSGSGSWQYSTNGVTGWTNFGTVSTGASLLLAQTTYVRFVPGGANGETATLTFRAWDQTSGLASSSAVPRTADTSVSGGSTAFSSGTASASLTVTDVNDAPVLTPAAPTLPGLTDGAINNSGVLVGSLYGGNYTDVDTGALKGIAITSLNSGSGTWQYSLDGTTWSNVGTVSASSALLLRASDHVRFVPDGINGTTASVTFRAWDQTGASAGQQGTKVDASAAGGTTAFSTALDTASVTVTAVNDAPTMTSSSGTVSWAEGNNTTSTPVVIDSGVTIADPDGPDLSQATVIVSNHYVGQDQLGFINNPATMGNIIGSWDATTGVLTLTSVGNQASLAQWQAALRSVTYTNLSENPTTTTRNIEFQVTDGGGLAASAVTRSVTLTAVNDSPIITAPSNTQVVEDIASVINLISISDVDSSNATVTLSVASGTLNANSGSGVTVGGTSSALTLTGTITDINSFIASNKLSYTTAANGTANVTLTISVDTGSVSTTSTTMTLTVNPVNDTPVATVPPSIGVVEDVPGALTGISFSDVDAGSASVTATFSVPSGTLTATSGSGVTVLGSGTGALTLSGSLSDINAFIAASAVKFQTALNSTSTVTLTVSINDNGNTGGSAQTDSKTVSLVVDAVNDAPVNTVPGSQSVPQDSVLTFSTGNGNAIVVSDVDLGGNQIDVTLTATNGLITLSTQSGLGLLVGTGTGDATVRFVGSLAAVNAALDGLTFTPTAGYNGVAALQIYTTDNGSVGTGGAQTDTDVIAITVAPLNPNVTNVSVVQPDRAYKVGEQLTITVTFDMNVTVANGIPTLLLETGLIDRLATYVSGSGSNTLSFSYTVQAGDVSADLNYNSTSALQLNGATIQSVHSDNATLTLPALTGNASIAGQKAIVIDGVVPTISNVASPADGTYILGQNLDFTVNFSENVVVDASGGTLRIEVTLDTGGTAYAEYVSGSGTSALVFRLTVATGQMDINGITVGNNIQLNGGSLRDLAGNDSATAFTAGSSAGILVDGVVPTVASVSVPAIGSYKAGHVLSFTVNASEAVFASGSPRLALDVGGTTRYATLVAGSSSGSTLVFQYTVQAGDNDNDGISVGSNLDLNGGSVKDAAGNDLTLTLNSVGSTTAVLVDTGAPSVTSIVRVGGSPSNSGSFSYTVTFSEDVSGVDISDFTATFGGTSSGSLASVTQVDGHTYTVVIDNLAGAGNVTLSLNGSGTGIRDAANNAVTGGLVGQTYVIDRVAPTVTSVGVPGNGTYVAGQNLDFTVNLSENTTVDTTDGTPRIQVTLDNGETAWANYVSGSGSNALVFRLDVVNGQLDTNGVTLGSAIDLNGGTVRDGAGNDAVATLNSVGDTSGVKVDAVVPVVDSVGLPANGSYKAGDVLSFTVNTSEGVVVDTLGGTPRLVLTVGGVTRYATYVSGAAGGALVFQYTVQSGDTAASGISVNGTLDLNGGHVNDPAGNALNLNLGAVGNTGGVLVDTTTPYATNITRVDTTPNNSGSVSYTVTFSENVSHVDNSDFNLIFGGSVAGSIESVTAVDGKTFTVKVSGLTGTGTVRLDLKPGTDIADAAGNLVPGGRVGVNYAIDRDAPSVTGVDVPANGTYVAGQNLDFTVHLSENVQLNTSGGSPRLEVLLDNGQTAWADYVSGAGTSALVFRLTVATGQLDTNGITVGNTIQLNGATLRDSVGNDAQLALNGLPPTDGVLVDAVAPVVSSVVSPADGSYKAGDILSFSVNASESLLVSGSPRLVLDVGGATRYATLVSGSNSSILVFQYTVQAGDNDANGISVSGSLDLNGGSVCDAAGNDLALTLNGLGATSGVIIDTVLPTATIVVTDNALAVGETSTVTVTFSEAVSGLTTADFSVGHGTLSNLSSSDGGITWTATLTPTAGITNVSNLITLNNTGYADAAGNTGAGATDSNSYAIDTQRPTAAIVVTDTALAVGQSSTVTITFSEAVTGLDVGDFIVANGSLSNLSSSDGGITWTATLTPAAGITNASNLITLNSTGYVDAAANTGAGATDSNSYAIDTQRPTATIVVADTALAVGETSTVTITFSEVVSGLTTADFSVGHGVLSNLSSSDGGITWTATLTPTAGITNASNLITLNNTGYVDAAGNIGTGTTDSNQYAIDTQRPTATIVVADTALAVGETSTVTITFSEAVTGLDLSDFSVQHGVLSHLASSDGGLTWTATLTPTAGITNVSNLIALNNTGYVDAAGNTGSGTTDSNNYAIDTQRPTATIVVNDTALAVGETTSVTITFSEAVSGLDIADFSVEHGVLSNLSSSDGVTWTATLTPTASITDASNVITLNNTGYVDAAGNTGSGTTDSNNYAIDTQRPTAAIVVNDTALAVGETTSVTITFSEAVSGLDIADFSVEHGVLSNLSSSDGVTWTATLTPTASITDASNVITLNNTGYVDAAGNTGSGTTDSNNYAIDTQRPTATIVVSDTALAVGETTSVTITFSEAVSGLDIADFSVEHGVLSNLSSSDGGITWTATLTPTAGITNASNLITLNNTSYADAAGNIGTGTTNSNHYAIDTQRPTATIVVSDNALAVGETSTVTVTFSEAVSGLTTADFSVEHGTLSNLSSSDGGITWTATLTPTAGITNVSNLITLNNTGYVDAAGNAGTGSTDSNIYAIDTQRPTATIVVTDNALAVGQSSTVTITFSEAVTGLDVGDFIVANGSLSNLSSSDGVTWTATLTPTASITDASNVITLNNTGYVDAAGNIGTGTTDSNQYAIDTQRPTATIVVADTALAVGETSTITITFSEAVSGLTTADFSVEHGTLSNLSSSDGGLTWTATLTPTAGITNASNLITLNNTGYVDAAGNSGTGTTASNVYAIDTLDPVAPEITLDQATLVNGRQVSPTGLVIISGLEAGGSWQYSLDNGVSWIEGRGNAVQLPALGAFNLWVQQKDAAGNASPVTSLNGIVEPLVPPAVQPPGLPAMNDLPAGPGLAPFQASEVSEPNADFLQSTSTALNMSSQRGGMHGSEHWSGYGVPQSIAGVNDWVWASLFAPAESNHSGFDPATEQFSVSTGASILDLKPVLLASDSPWDIESLRFSFADRQELPGWVRLDRQSGQLTIHAPKDLSTTLVLQIKVSDGKGHESVRTVKVVIGEARATSSAPAGRAGLSEKMANAANQQAGKRMSMYVHG</sequence>
<dbReference type="InterPro" id="IPR032812">
    <property type="entry name" value="SbsA_Ig"/>
</dbReference>
<accession>A0A076PN34</accession>
<gene>
    <name evidence="5" type="ORF">O987_09655</name>
</gene>
<evidence type="ECO:0000259" key="2">
    <source>
        <dbReference type="Pfam" id="PF13205"/>
    </source>
</evidence>
<dbReference type="InterPro" id="IPR036278">
    <property type="entry name" value="Sialidase_sf"/>
</dbReference>
<feature type="domain" description="Bacterial Ig-like" evidence="4">
    <location>
        <begin position="3485"/>
        <end position="3586"/>
    </location>
</feature>
<evidence type="ECO:0000313" key="6">
    <source>
        <dbReference type="Proteomes" id="UP000028782"/>
    </source>
</evidence>
<dbReference type="Pfam" id="PF13517">
    <property type="entry name" value="FG-GAP_3"/>
    <property type="match status" value="2"/>
</dbReference>
<feature type="domain" description="Bacterial Ig-like" evidence="4">
    <location>
        <begin position="2977"/>
        <end position="3078"/>
    </location>
</feature>
<evidence type="ECO:0000259" key="3">
    <source>
        <dbReference type="Pfam" id="PF14252"/>
    </source>
</evidence>
<dbReference type="InterPro" id="IPR044048">
    <property type="entry name" value="Big_12"/>
</dbReference>
<dbReference type="PANTHER" id="PTHR34677:SF3">
    <property type="entry name" value="BACTERIAL IG-LIKE DOMAIN-CONTAINING PROTEIN"/>
    <property type="match status" value="1"/>
</dbReference>
<feature type="domain" description="Bacterial Ig-like" evidence="4">
    <location>
        <begin position="3384"/>
        <end position="3484"/>
    </location>
</feature>
<keyword evidence="1" id="KW-0732">Signal</keyword>
<feature type="domain" description="Bacterial Ig-like" evidence="4">
    <location>
        <begin position="3283"/>
        <end position="3383"/>
    </location>
</feature>
<dbReference type="Pfam" id="PF13205">
    <property type="entry name" value="Big_5"/>
    <property type="match status" value="1"/>
</dbReference>
<protein>
    <recommendedName>
        <fullName evidence="7">DUF4347 domain-containing protein</fullName>
    </recommendedName>
</protein>
<feature type="domain" description="Bacterial Ig-like" evidence="4">
    <location>
        <begin position="3079"/>
        <end position="3180"/>
    </location>
</feature>
<dbReference type="InterPro" id="IPR025592">
    <property type="entry name" value="DUF4347"/>
</dbReference>